<feature type="chain" id="PRO_5040920080" evidence="2">
    <location>
        <begin position="29"/>
        <end position="672"/>
    </location>
</feature>
<evidence type="ECO:0000313" key="3">
    <source>
        <dbReference type="EMBL" id="KAJ1923809.1"/>
    </source>
</evidence>
<feature type="compositionally biased region" description="Polar residues" evidence="1">
    <location>
        <begin position="69"/>
        <end position="97"/>
    </location>
</feature>
<dbReference type="EMBL" id="JANBPT010000310">
    <property type="protein sequence ID" value="KAJ1923809.1"/>
    <property type="molecule type" value="Genomic_DNA"/>
</dbReference>
<feature type="region of interest" description="Disordered" evidence="1">
    <location>
        <begin position="631"/>
        <end position="672"/>
    </location>
</feature>
<feature type="signal peptide" evidence="2">
    <location>
        <begin position="1"/>
        <end position="28"/>
    </location>
</feature>
<feature type="region of interest" description="Disordered" evidence="1">
    <location>
        <begin position="325"/>
        <end position="347"/>
    </location>
</feature>
<comment type="caution">
    <text evidence="3">The sequence shown here is derived from an EMBL/GenBank/DDBJ whole genome shotgun (WGS) entry which is preliminary data.</text>
</comment>
<keyword evidence="2" id="KW-0732">Signal</keyword>
<dbReference type="AlphaFoldDB" id="A0A9W8A8S4"/>
<organism evidence="3 4">
    <name type="scientific">Tieghemiomyces parasiticus</name>
    <dbReference type="NCBI Taxonomy" id="78921"/>
    <lineage>
        <taxon>Eukaryota</taxon>
        <taxon>Fungi</taxon>
        <taxon>Fungi incertae sedis</taxon>
        <taxon>Zoopagomycota</taxon>
        <taxon>Kickxellomycotina</taxon>
        <taxon>Dimargaritomycetes</taxon>
        <taxon>Dimargaritales</taxon>
        <taxon>Dimargaritaceae</taxon>
        <taxon>Tieghemiomyces</taxon>
    </lineage>
</organism>
<gene>
    <name evidence="3" type="ORF">IWQ60_005623</name>
</gene>
<proteinExistence type="predicted"/>
<protein>
    <submittedName>
        <fullName evidence="3">Uncharacterized protein</fullName>
    </submittedName>
</protein>
<name>A0A9W8A8S4_9FUNG</name>
<feature type="region of interest" description="Disordered" evidence="1">
    <location>
        <begin position="119"/>
        <end position="147"/>
    </location>
</feature>
<feature type="compositionally biased region" description="Polar residues" evidence="1">
    <location>
        <begin position="281"/>
        <end position="290"/>
    </location>
</feature>
<evidence type="ECO:0000256" key="2">
    <source>
        <dbReference type="SAM" id="SignalP"/>
    </source>
</evidence>
<feature type="compositionally biased region" description="Basic and acidic residues" evidence="1">
    <location>
        <begin position="645"/>
        <end position="655"/>
    </location>
</feature>
<evidence type="ECO:0000256" key="1">
    <source>
        <dbReference type="SAM" id="MobiDB-lite"/>
    </source>
</evidence>
<feature type="compositionally biased region" description="Polar residues" evidence="1">
    <location>
        <begin position="394"/>
        <end position="407"/>
    </location>
</feature>
<reference evidence="3" key="1">
    <citation type="submission" date="2022-07" db="EMBL/GenBank/DDBJ databases">
        <title>Phylogenomic reconstructions and comparative analyses of Kickxellomycotina fungi.</title>
        <authorList>
            <person name="Reynolds N.K."/>
            <person name="Stajich J.E."/>
            <person name="Barry K."/>
            <person name="Grigoriev I.V."/>
            <person name="Crous P."/>
            <person name="Smith M.E."/>
        </authorList>
    </citation>
    <scope>NUCLEOTIDE SEQUENCE</scope>
    <source>
        <strain evidence="3">RSA 861</strain>
    </source>
</reference>
<sequence length="672" mass="72429">MVSNRPPPRLIVVAITLATLALIQVSRASGTGSQLGPGISVFTQNPGSSVTITSSTLPLAFEHPRDNVVDTTSPLNSPADSESPWLSQGSAGSSDGDTSLEFNRMAARNLNADALVAEDNDDSVSTADSWEAGYSSADDESSESAKAQENILSSYDLARILQKADEMRFYQSAGENWADMVDDGGNDEQVTPTNAAAEPNAWLTGPPSTKKQSTAGQPAANQNPGVKELNSTWANIAGNGQSSSNTPLLSSQFNSNFPVLGASNSHLPAAPSARKSYAQAAGTQRRSITSTKAPLSRLNAQATEYRAKSAQESGSMVVPRTSAFSAGATEGSSKLPPTEFTEEDDDDSVEIVLYDDDEVEPTTILGMTKGSFKTAKASTDVSEGSTEPEAAPKVSSSPDNEPHTTSPKPKEQRDAANSRSFDTYRTTCNVFLDGQIKALKVLMTGSDSITHKIVAAEQVFQVLLDSLEAEYTSALDAGRKELLWLSQIAPEAVKLIQRLVLPTMSRSNRRSPADDWASTVQSLSGPQFLYAYSKVDASLMATWRTREAYTLQYETFIRLLDIHNTYFEYLALQSLKLDGPVLGLELANLSRSVSHLIEFKVKRARHAYDTMVTHSIFDDLRVALVETSVASTNSRLPEPQSRVQPDGHPDGEHRGQGRYQAGAQRPIKNSHR</sequence>
<keyword evidence="4" id="KW-1185">Reference proteome</keyword>
<feature type="compositionally biased region" description="Polar residues" evidence="1">
    <location>
        <begin position="376"/>
        <end position="385"/>
    </location>
</feature>
<accession>A0A9W8A8S4</accession>
<feature type="region of interest" description="Disordered" evidence="1">
    <location>
        <begin position="268"/>
        <end position="290"/>
    </location>
</feature>
<feature type="region of interest" description="Disordered" evidence="1">
    <location>
        <begin position="66"/>
        <end position="97"/>
    </location>
</feature>
<dbReference type="Proteomes" id="UP001150569">
    <property type="component" value="Unassembled WGS sequence"/>
</dbReference>
<feature type="region of interest" description="Disordered" evidence="1">
    <location>
        <begin position="181"/>
        <end position="226"/>
    </location>
</feature>
<feature type="region of interest" description="Disordered" evidence="1">
    <location>
        <begin position="373"/>
        <end position="419"/>
    </location>
</feature>
<evidence type="ECO:0000313" key="4">
    <source>
        <dbReference type="Proteomes" id="UP001150569"/>
    </source>
</evidence>
<feature type="compositionally biased region" description="Polar residues" evidence="1">
    <location>
        <begin position="206"/>
        <end position="226"/>
    </location>
</feature>